<accession>A0A0A0DGJ9</accession>
<dbReference type="SUPFAM" id="SSF51126">
    <property type="entry name" value="Pectin lyase-like"/>
    <property type="match status" value="1"/>
</dbReference>
<dbReference type="EMBL" id="JANX01000001">
    <property type="protein sequence ID" value="KGM36122.1"/>
    <property type="molecule type" value="Genomic_DNA"/>
</dbReference>
<gene>
    <name evidence="1" type="ORF">P409_00295</name>
</gene>
<reference evidence="1 2" key="1">
    <citation type="submission" date="2014-01" db="EMBL/GenBank/DDBJ databases">
        <title>Genome sequence determination for a cystic fibrosis isolate, Inquilinus limosus.</title>
        <authorList>
            <person name="Pino M."/>
            <person name="Di Conza J."/>
            <person name="Gutkind G."/>
        </authorList>
    </citation>
    <scope>NUCLEOTIDE SEQUENCE [LARGE SCALE GENOMIC DNA]</scope>
    <source>
        <strain evidence="1 2">MP06</strain>
    </source>
</reference>
<dbReference type="Gene3D" id="3.40.50.1110">
    <property type="entry name" value="SGNH hydrolase"/>
    <property type="match status" value="1"/>
</dbReference>
<proteinExistence type="predicted"/>
<evidence type="ECO:0000313" key="1">
    <source>
        <dbReference type="EMBL" id="KGM36122.1"/>
    </source>
</evidence>
<dbReference type="InterPro" id="IPR036514">
    <property type="entry name" value="SGNH_hydro_sf"/>
</dbReference>
<evidence type="ECO:0008006" key="3">
    <source>
        <dbReference type="Google" id="ProtNLM"/>
    </source>
</evidence>
<dbReference type="Proteomes" id="UP000029995">
    <property type="component" value="Unassembled WGS sequence"/>
</dbReference>
<dbReference type="GO" id="GO:0016788">
    <property type="term" value="F:hydrolase activity, acting on ester bonds"/>
    <property type="evidence" value="ECO:0007669"/>
    <property type="project" value="UniProtKB-ARBA"/>
</dbReference>
<organism evidence="1 2">
    <name type="scientific">Inquilinus limosus MP06</name>
    <dbReference type="NCBI Taxonomy" id="1398085"/>
    <lineage>
        <taxon>Bacteria</taxon>
        <taxon>Pseudomonadati</taxon>
        <taxon>Pseudomonadota</taxon>
        <taxon>Alphaproteobacteria</taxon>
        <taxon>Rhodospirillales</taxon>
        <taxon>Rhodospirillaceae</taxon>
        <taxon>Inquilinus</taxon>
    </lineage>
</organism>
<protein>
    <recommendedName>
        <fullName evidence="3">Sialate O-acetylesterase domain-containing protein</fullName>
    </recommendedName>
</protein>
<dbReference type="InterPro" id="IPR011050">
    <property type="entry name" value="Pectin_lyase_fold/virulence"/>
</dbReference>
<sequence>MQNRISDPLTLQQQIEQTSDLVEDAQEVLAGAQAAAANGSWSIGYDTFALMSADLKPADKVIARVGPLEPDVNKRGLYRKNGAGASTGNPNGTGTWVYWGPDATGELSDEIAAHDSRLVALEQDSLTIDFADPTQFTVFNTPITNPTTRYSWSVVDGKLVISQTYNASAFLTGYLTGQKSPANRTFKVKFKTDGLNSTDSFGICWNPTSASTPDSTTFVAILWQQNGLVVARKLDATTLIDTYTAPGSSTGVVIGPTVPRTALQASVEHEMSVALDADQTTGLFTLTQNGVQVSSFTVSGLPIGFMGAVGRAGGFTPTPRVMTHSPSSFEKVNPWAKRVYINPAVGQDGVGTESSPFKTLRAAIAHVTETSEELDIALKGGIYSGTIDIPSNAFRKIRIVGDRNFKSIIRPGTMLAGGWTKTAGLNNVWERPNVFAGITNSLVANGSIHDYSQPDGFWGFCTYTRLSPTTGSAAALDALPATTGAYWNGGATGLMYIKPRNNADPNGLQLFRSEYYAGLNLAPPPRNLIGATEIEIAGLRIWHGYAHGIRAGRVYGNIEDCEIWGPGTLNCIAPDMMSGTIASVRGVRPWNDGINHTLSADFAPPTSNGTGDWPETRARLRVIDVEMTDAIIGDGMSPHAWQDVEVIGSRFHRNGKCGFVPVGPAMIIDSDLFDNHIGIQALPDVNIVDPSTSWNQVLNVRNCNLKRNNIHFLNTTTDNCRSLIDIVGGMAIDAHIALFQLRNDSNVGGTDDNACQIKAYNLTQKGNANYVQYLPGINGYGKLGYLTDESASSTAIQAQLDDINGKMLPVANAVQIEDAARIAGIDFLARFATPGDATKSGRVLGGFGADMLWHVFKGMDIAGDGGGSFEKSTDPNEALAILSKNGRILYRKTKDGSGDVGLGGGSTSLTSNPLGADILHLIVYGQSLGEGSEALPVVSTSETGHSGKRFVRGVRTWKLDTYAHNPTGRPASDFNVIPLTEVQDGATGETSATGMVAMLKELLCGPNSPIRRDGAPEIIVTFAGRGGCYLDELSKTPIQPDTRDGGGDYFGTMVDDVRRVKVYADSKQKTCAVLGVVWWQGEANNSQKRTRTGPVLSYVDAANFYRDDLIQLADDCHNAFAAIMGQKGRIPFWTYSTNGGLAAQAQLMAADKEPTKIFPIGPVWHVPSAVNSRYLNGSGVEVHGSDVHRTADGECWIGSNHGKGIYRHVIGREQHLALRCVSARWVDDTTIDLIFNVPRPPIRLDTTFWPARGADMGFKVMYGSLIKGDLPGAGGTYASGPAISSVTVIGPDQLRLKLAAARSPAKLATVTFGTDRVVETLATPVVEWRDGATLPNGQASKELVVAGAVPASISQLLTEGAFYVQNQTKATAKTWIARSAAFSGGQTILIGEARDASAGAGAFSIGDTVNVARVDTYGNVFDSDTLRSPLVFRDTAYGARQGQAYPLWNPLLPFVDIEVQG</sequence>
<comment type="caution">
    <text evidence="1">The sequence shown here is derived from an EMBL/GenBank/DDBJ whole genome shotgun (WGS) entry which is preliminary data.</text>
</comment>
<evidence type="ECO:0000313" key="2">
    <source>
        <dbReference type="Proteomes" id="UP000029995"/>
    </source>
</evidence>
<name>A0A0A0DGJ9_9PROT</name>
<dbReference type="SUPFAM" id="SSF52266">
    <property type="entry name" value="SGNH hydrolase"/>
    <property type="match status" value="1"/>
</dbReference>